<evidence type="ECO:0000313" key="2">
    <source>
        <dbReference type="Proteomes" id="UP000355363"/>
    </source>
</evidence>
<accession>A0A5Q2F5W4</accession>
<proteinExistence type="predicted"/>
<gene>
    <name evidence="1" type="ORF">MA2_08</name>
</gene>
<sequence length="269" mass="30598">MSRLPPNEWLHLAKRLAVGRKSRVRHNEERDNAMDVYNNGDSWTAYCHRCHMSGWVPKEHQQLNVPRVDDTRVQPVPADCLHISQVTQYERKRIWELLVGKGCPPGIIPEEYIWFSRSANRILLRQGLRGLGRALSAQQQPKWLMFGEWWNQPRLWLTRYRDAGPMVLVEDALSSYKVAKAIQHYAPESSLSVAATLGTVLTSASLPLVVGRDVLCMYDGDAPGATGSRDLRRRLSVFGGKFIDVRPAVGDPKNMELEAVWERLRNGFG</sequence>
<dbReference type="EMBL" id="MN271656">
    <property type="protein sequence ID" value="QGF19667.1"/>
    <property type="molecule type" value="Genomic_DNA"/>
</dbReference>
<organism evidence="1 2">
    <name type="scientific">Pectobacterium phage MA2</name>
    <dbReference type="NCBI Taxonomy" id="2608298"/>
    <lineage>
        <taxon>Viruses</taxon>
        <taxon>Duplodnaviria</taxon>
        <taxon>Heunggongvirae</taxon>
        <taxon>Uroviricota</taxon>
        <taxon>Caudoviricetes</taxon>
        <taxon>Autographivirales</taxon>
        <taxon>Autoscriptoviridae</taxon>
        <taxon>Corkvirinae</taxon>
        <taxon>Kotilavirus</taxon>
        <taxon>Kotilavirus MA2</taxon>
    </lineage>
</organism>
<keyword evidence="2" id="KW-1185">Reference proteome</keyword>
<name>A0A5Q2F5W4_9CAUD</name>
<evidence type="ECO:0000313" key="1">
    <source>
        <dbReference type="EMBL" id="QGF19667.1"/>
    </source>
</evidence>
<protein>
    <submittedName>
        <fullName evidence="1">Putative DNA primase</fullName>
    </submittedName>
</protein>
<reference evidence="1 2" key="1">
    <citation type="submission" date="2019-08" db="EMBL/GenBank/DDBJ databases">
        <title>Phage-based cocktail containing Podoviridae and Myoviridae bacteriophages inhibit growth of Pectobacterium spp. under in vitro and in vivo conditions.</title>
        <authorList>
            <person name="Zaczek-Moczydlowska M."/>
            <person name="Young G.K."/>
            <person name="Trudgett J."/>
            <person name="Fleming C.C."/>
            <person name="Campbell K."/>
            <person name="OHanlon R."/>
        </authorList>
    </citation>
    <scope>NUCLEOTIDE SEQUENCE [LARGE SCALE GENOMIC DNA]</scope>
</reference>
<dbReference type="Proteomes" id="UP000355363">
    <property type="component" value="Segment"/>
</dbReference>